<dbReference type="HOGENOM" id="CLU_308851_0_0_1"/>
<dbReference type="eggNOG" id="ENOG502SKUI">
    <property type="taxonomic scope" value="Eukaryota"/>
</dbReference>
<evidence type="ECO:0000313" key="5">
    <source>
        <dbReference type="Proteomes" id="UP000012174"/>
    </source>
</evidence>
<dbReference type="PANTHER" id="PTHR10039">
    <property type="entry name" value="AMELOGENIN"/>
    <property type="match status" value="1"/>
</dbReference>
<accession>M7T3F8</accession>
<dbReference type="AlphaFoldDB" id="M7T3F8"/>
<reference evidence="5" key="1">
    <citation type="journal article" date="2013" name="Genome Announc.">
        <title>Draft genome sequence of the grapevine dieback fungus Eutypa lata UCR-EL1.</title>
        <authorList>
            <person name="Blanco-Ulate B."/>
            <person name="Rolshausen P.E."/>
            <person name="Cantu D."/>
        </authorList>
    </citation>
    <scope>NUCLEOTIDE SEQUENCE [LARGE SCALE GENOMIC DNA]</scope>
    <source>
        <strain evidence="5">UCR-EL1</strain>
    </source>
</reference>
<sequence>MIGDIASIINWCKEYFKNVRDAARAMNDMIALLGSWKPQLELLEDLIRPDDQSAQALRMKLANEGFLEHSKSCLRELKELMIPESAASSPSKRRQLYDRLTWPIMKQDKAKEILRELESSMNPINLILNTNNAWNMKQLREEVKQVGTQMSEQDKREVLRWLQPDKIDSHDIHLEKKGMLEDETCDWMVQSEIWKTWMEGGTTSENGYRRLLWIHGIPGSGKTILASFMIDTIALAYGRQGCSYYYCSHQHGQDETRSFLQWVVRDLCTQSRNFIPPELYHAYEHYRSNVHSIPTDGLLKCLLAITKQFRHQVCIVVDAIDESSKPRNHFLKVLTTIGTDPAFQHVSLIMTSRDELDIRAAFEALPPLENISSFLVRKYSSLNPEDEDLQVPRRTPHQANRPITPTRLLRGEKLVPEISNPNQGYTELSMDNQFVLKAISTYVSRKLQRIDQLRYLSPKFLEHIETKLAREARGMFRWVACQIDMIIQLDLSDEPSIEKLLEDLPPTVFDTYERLIVECIPYAEGHNENNRTFARTALALICSNSAVIPSADVLVEASLFNVPRGLAHNFDVHRLEKILGCLIKVTRLNRKPTSVFRRDDDAAARFRVAPAHYTVKEYLFSKNIHKGPARDFALSNSSTQVLELQVVFNGLLSFGANRPRGQRDPTPYEEYCLRMTDKALRVRRSLIAKEKTIWDPVLLCLRPEALHHGALRNQEIRLEFPRWTKLNAVFRVDKGAVLPGRQETGILVSLLVLKWPELAGIYLRQLAPEDRAAIWTDRFTPVIAETGAGRGGGGRGNNQAAARAVGTTTILQLCVTLRRLEFLEQLIEAGADFAHENEIIYAALRDPYAPAGDTTSSSQEDGVTTGQLLKMVLQRGADPNPKGFLYTPLQAAACYLEERWIQSLLIEHADPNAVGDPEGAHPYNGNEKDWFQHHPLRICREADPDWQEDDEFEKEEHINRARLRVENLLVQYGAREPEEEEDNTDDGEGGGNASQPEVIVVDS</sequence>
<evidence type="ECO:0000313" key="4">
    <source>
        <dbReference type="EMBL" id="EMR71102.1"/>
    </source>
</evidence>
<keyword evidence="5" id="KW-1185">Reference proteome</keyword>
<name>M7T3F8_EUTLA</name>
<feature type="region of interest" description="Disordered" evidence="2">
    <location>
        <begin position="972"/>
        <end position="1003"/>
    </location>
</feature>
<dbReference type="InterPro" id="IPR056884">
    <property type="entry name" value="NPHP3-like_N"/>
</dbReference>
<gene>
    <name evidence="4" type="ORF">UCREL1_1858</name>
</gene>
<dbReference type="Gene3D" id="1.25.40.20">
    <property type="entry name" value="Ankyrin repeat-containing domain"/>
    <property type="match status" value="1"/>
</dbReference>
<dbReference type="OMA" id="LEERWIQ"/>
<dbReference type="EMBL" id="KB705710">
    <property type="protein sequence ID" value="EMR71102.1"/>
    <property type="molecule type" value="Genomic_DNA"/>
</dbReference>
<dbReference type="PANTHER" id="PTHR10039:SF16">
    <property type="entry name" value="GPI INOSITOL-DEACYLASE"/>
    <property type="match status" value="1"/>
</dbReference>
<dbReference type="InterPro" id="IPR027417">
    <property type="entry name" value="P-loop_NTPase"/>
</dbReference>
<evidence type="ECO:0000256" key="2">
    <source>
        <dbReference type="SAM" id="MobiDB-lite"/>
    </source>
</evidence>
<feature type="compositionally biased region" description="Acidic residues" evidence="2">
    <location>
        <begin position="977"/>
        <end position="988"/>
    </location>
</feature>
<evidence type="ECO:0000259" key="3">
    <source>
        <dbReference type="Pfam" id="PF24883"/>
    </source>
</evidence>
<dbReference type="Proteomes" id="UP000012174">
    <property type="component" value="Unassembled WGS sequence"/>
</dbReference>
<dbReference type="Pfam" id="PF24883">
    <property type="entry name" value="NPHP3_N"/>
    <property type="match status" value="1"/>
</dbReference>
<dbReference type="OrthoDB" id="194358at2759"/>
<dbReference type="Gene3D" id="3.40.50.300">
    <property type="entry name" value="P-loop containing nucleotide triphosphate hydrolases"/>
    <property type="match status" value="1"/>
</dbReference>
<evidence type="ECO:0000256" key="1">
    <source>
        <dbReference type="ARBA" id="ARBA00022737"/>
    </source>
</evidence>
<feature type="domain" description="Nephrocystin 3-like N-terminal" evidence="3">
    <location>
        <begin position="183"/>
        <end position="353"/>
    </location>
</feature>
<dbReference type="InterPro" id="IPR036770">
    <property type="entry name" value="Ankyrin_rpt-contain_sf"/>
</dbReference>
<dbReference type="KEGG" id="ela:UCREL1_1858"/>
<dbReference type="SUPFAM" id="SSF52540">
    <property type="entry name" value="P-loop containing nucleoside triphosphate hydrolases"/>
    <property type="match status" value="1"/>
</dbReference>
<proteinExistence type="predicted"/>
<organism evidence="4 5">
    <name type="scientific">Eutypa lata (strain UCR-EL1)</name>
    <name type="common">Grapevine dieback disease fungus</name>
    <name type="synonym">Eutypa armeniacae</name>
    <dbReference type="NCBI Taxonomy" id="1287681"/>
    <lineage>
        <taxon>Eukaryota</taxon>
        <taxon>Fungi</taxon>
        <taxon>Dikarya</taxon>
        <taxon>Ascomycota</taxon>
        <taxon>Pezizomycotina</taxon>
        <taxon>Sordariomycetes</taxon>
        <taxon>Xylariomycetidae</taxon>
        <taxon>Xylariales</taxon>
        <taxon>Diatrypaceae</taxon>
        <taxon>Eutypa</taxon>
    </lineage>
</organism>
<keyword evidence="1" id="KW-0677">Repeat</keyword>
<dbReference type="SUPFAM" id="SSF48403">
    <property type="entry name" value="Ankyrin repeat"/>
    <property type="match status" value="1"/>
</dbReference>
<protein>
    <submittedName>
        <fullName evidence="4">Putative ankyrin repeat protein</fullName>
    </submittedName>
</protein>